<dbReference type="GO" id="GO:0006171">
    <property type="term" value="P:cAMP biosynthetic process"/>
    <property type="evidence" value="ECO:0007669"/>
    <property type="project" value="TreeGrafter"/>
</dbReference>
<evidence type="ECO:0000313" key="2">
    <source>
        <dbReference type="EMBL" id="SCB07689.1"/>
    </source>
</evidence>
<proteinExistence type="predicted"/>
<reference evidence="3" key="1">
    <citation type="submission" date="2016-08" db="EMBL/GenBank/DDBJ databases">
        <authorList>
            <person name="Varghese N."/>
            <person name="Submissions Spin"/>
        </authorList>
    </citation>
    <scope>NUCLEOTIDE SEQUENCE [LARGE SCALE GENOMIC DNA]</scope>
    <source>
        <strain evidence="3">CCBAU 57015</strain>
    </source>
</reference>
<dbReference type="SUPFAM" id="SSF55073">
    <property type="entry name" value="Nucleotide cyclase"/>
    <property type="match status" value="1"/>
</dbReference>
<dbReference type="AlphaFoldDB" id="A0A1C3TWU0"/>
<dbReference type="GO" id="GO:0035556">
    <property type="term" value="P:intracellular signal transduction"/>
    <property type="evidence" value="ECO:0007669"/>
    <property type="project" value="InterPro"/>
</dbReference>
<protein>
    <submittedName>
        <fullName evidence="2">Adenylate cyclase, class 3</fullName>
    </submittedName>
</protein>
<dbReference type="InterPro" id="IPR001054">
    <property type="entry name" value="A/G_cyclase"/>
</dbReference>
<dbReference type="Proteomes" id="UP000186228">
    <property type="component" value="Unassembled WGS sequence"/>
</dbReference>
<name>A0A1C3TWU0_9HYPH</name>
<evidence type="ECO:0000259" key="1">
    <source>
        <dbReference type="PROSITE" id="PS50125"/>
    </source>
</evidence>
<feature type="domain" description="Guanylate cyclase" evidence="1">
    <location>
        <begin position="211"/>
        <end position="343"/>
    </location>
</feature>
<dbReference type="InterPro" id="IPR029787">
    <property type="entry name" value="Nucleotide_cyclase"/>
</dbReference>
<dbReference type="PROSITE" id="PS50125">
    <property type="entry name" value="GUANYLATE_CYCLASE_2"/>
    <property type="match status" value="1"/>
</dbReference>
<organism evidence="2 3">
    <name type="scientific">Rhizobium hainanense</name>
    <dbReference type="NCBI Taxonomy" id="52131"/>
    <lineage>
        <taxon>Bacteria</taxon>
        <taxon>Pseudomonadati</taxon>
        <taxon>Pseudomonadota</taxon>
        <taxon>Alphaproteobacteria</taxon>
        <taxon>Hyphomicrobiales</taxon>
        <taxon>Rhizobiaceae</taxon>
        <taxon>Rhizobium/Agrobacterium group</taxon>
        <taxon>Rhizobium</taxon>
    </lineage>
</organism>
<dbReference type="PANTHER" id="PTHR43081:SF11">
    <property type="entry name" value="BLR2264 PROTEIN"/>
    <property type="match status" value="1"/>
</dbReference>
<dbReference type="GO" id="GO:0004016">
    <property type="term" value="F:adenylate cyclase activity"/>
    <property type="evidence" value="ECO:0007669"/>
    <property type="project" value="UniProtKB-ARBA"/>
</dbReference>
<dbReference type="SMART" id="SM00044">
    <property type="entry name" value="CYCc"/>
    <property type="match status" value="1"/>
</dbReference>
<sequence length="390" mass="40791">MSRARGNNFAFDIVTIQRWPQGRIGTDDRLQPPWHDRGMDLPAPLAWLIDEAGTSPSPERFLADLGGQLLAADIPLAGSALTLAAPHPIITQHTWLWRAETGAVTEALGFAGTALGQAGRDWLGDLGPTCEETIGIAPGNSALAWAGTRPFTSAETDSLREITRFAAAPLAGLAARATLSTLLEAYLGRRSAARVQAGALSRNSGETIRAALLCADLRDFTALSEVTEPTVMIAALDAWFDRVAGAVHAFGGEVLKFMGDGVLAIFPVTGTAKEACEAALRAATAIRAGMAHLDASRANQGLPPLPFGAALHFGDMLWGNIGAADRLDFTAIGPAVNLVSRLEGLCKPLGHNILISGSVAAETTMPLLALDSYGLRGIAEPCAVFTLAET</sequence>
<keyword evidence="3" id="KW-1185">Reference proteome</keyword>
<dbReference type="EMBL" id="FMAC01000001">
    <property type="protein sequence ID" value="SCB07689.1"/>
    <property type="molecule type" value="Genomic_DNA"/>
</dbReference>
<dbReference type="PANTHER" id="PTHR43081">
    <property type="entry name" value="ADENYLATE CYCLASE, TERMINAL-DIFFERENTIATION SPECIFIC-RELATED"/>
    <property type="match status" value="1"/>
</dbReference>
<dbReference type="STRING" id="52131.GA0061100_101195"/>
<dbReference type="Gene3D" id="3.30.70.1230">
    <property type="entry name" value="Nucleotide cyclase"/>
    <property type="match status" value="1"/>
</dbReference>
<dbReference type="Pfam" id="PF00211">
    <property type="entry name" value="Guanylate_cyc"/>
    <property type="match status" value="1"/>
</dbReference>
<evidence type="ECO:0000313" key="3">
    <source>
        <dbReference type="Proteomes" id="UP000186228"/>
    </source>
</evidence>
<accession>A0A1C3TWU0</accession>
<dbReference type="CDD" id="cd07302">
    <property type="entry name" value="CHD"/>
    <property type="match status" value="1"/>
</dbReference>
<dbReference type="InterPro" id="IPR050697">
    <property type="entry name" value="Adenylyl/Guanylyl_Cyclase_3/4"/>
</dbReference>
<gene>
    <name evidence="2" type="ORF">GA0061100_101195</name>
</gene>